<sequence length="502" mass="54906">MLKRIGYIALICLALIGGRQAMAAEEDRCFADEHSALHTVIPCYNNQLAILPLSYSLKGVDNGHDVSIRHYRLMSQSWSPQDAIRPTQWWHDVDIYIPNGALARKALVLMSDDCACAAAGASGPGKQTAAFSVAMPAALAAESHTVVIVVNRLPYPYLEYQNEGRRRAGEDSQARGWRLFLDDADEYLMMPLAIPMTAALSQTMTLAQRELSRWGIDKFIVAGAASGATAAWLASLSDERIDAVVAMFPDGVAARQVLKHIYRTYGGRWPLAFHPYYQLGIDRRIETPAFDKLMQIADPTAYPPPTAGARPAVPKYVIIASGDERYPPDSTRFYFSASAGEASLRAIADGDRAASRPAAERAILAMIKRRQRDIALPTIEVQGSAADAAVRTLRFSEPPATVRRWSAHNRTARDFRYSCGVRFTPEPLAAAEADRGEFRLAAPAQGWEATFIEAVFNDGFIATTPVFITPDDNYPSAVPAGDGLACETLPGRGLGEDYRHDD</sequence>
<evidence type="ECO:0000313" key="2">
    <source>
        <dbReference type="EMBL" id="SCY48889.1"/>
    </source>
</evidence>
<dbReference type="InterPro" id="IPR029058">
    <property type="entry name" value="AB_hydrolase_fold"/>
</dbReference>
<reference evidence="2 3" key="1">
    <citation type="submission" date="2016-10" db="EMBL/GenBank/DDBJ databases">
        <authorList>
            <person name="Varghese N."/>
            <person name="Submissions S."/>
        </authorList>
    </citation>
    <scope>NUCLEOTIDE SEQUENCE [LARGE SCALE GENOMIC DNA]</scope>
    <source>
        <strain evidence="2 3">CGMCC 1.6853</strain>
    </source>
</reference>
<feature type="chain" id="PRO_5045034834" evidence="1">
    <location>
        <begin position="24"/>
        <end position="502"/>
    </location>
</feature>
<evidence type="ECO:0000313" key="3">
    <source>
        <dbReference type="Proteomes" id="UP000183031"/>
    </source>
</evidence>
<dbReference type="RefSeq" id="WP_033632665.1">
    <property type="nucleotide sequence ID" value="NZ_CBCSIN010000002.1"/>
</dbReference>
<keyword evidence="3" id="KW-1185">Reference proteome</keyword>
<feature type="signal peptide" evidence="1">
    <location>
        <begin position="1"/>
        <end position="23"/>
    </location>
</feature>
<dbReference type="EMBL" id="FMUT01000004">
    <property type="protein sequence ID" value="SCY48889.1"/>
    <property type="molecule type" value="Genomic_DNA"/>
</dbReference>
<dbReference type="PANTHER" id="PTHR31497:SF0">
    <property type="entry name" value="AUTOCRINE PROLIFERATION REPRESSOR PROTEIN A"/>
    <property type="match status" value="1"/>
</dbReference>
<gene>
    <name evidence="2" type="ORF">SAMN02927935_01609</name>
</gene>
<dbReference type="Pfam" id="PF10142">
    <property type="entry name" value="PhoPQ_related"/>
    <property type="match status" value="1"/>
</dbReference>
<keyword evidence="1" id="KW-0732">Signal</keyword>
<accession>A0A1G5GC87</accession>
<protein>
    <submittedName>
        <fullName evidence="2">PhoPQ-activated pathogenicity-related protein</fullName>
    </submittedName>
</protein>
<dbReference type="Gene3D" id="3.40.50.1820">
    <property type="entry name" value="alpha/beta hydrolase"/>
    <property type="match status" value="1"/>
</dbReference>
<dbReference type="InterPro" id="IPR009199">
    <property type="entry name" value="PhoPQ-act_pathogen-rel_PqaA"/>
</dbReference>
<organism evidence="2 3">
    <name type="scientific">Serratia nematodiphila</name>
    <dbReference type="NCBI Taxonomy" id="458197"/>
    <lineage>
        <taxon>Bacteria</taxon>
        <taxon>Pseudomonadati</taxon>
        <taxon>Pseudomonadota</taxon>
        <taxon>Gammaproteobacteria</taxon>
        <taxon>Enterobacterales</taxon>
        <taxon>Yersiniaceae</taxon>
        <taxon>Serratia</taxon>
    </lineage>
</organism>
<dbReference type="PIRSF" id="PIRSF014728">
    <property type="entry name" value="PqaA"/>
    <property type="match status" value="1"/>
</dbReference>
<dbReference type="Proteomes" id="UP000183031">
    <property type="component" value="Unassembled WGS sequence"/>
</dbReference>
<proteinExistence type="predicted"/>
<name>A0A1G5GC87_9GAMM</name>
<dbReference type="PANTHER" id="PTHR31497">
    <property type="entry name" value="AUTOCRINE PROLIFERATION REPRESSOR PROTEIN A"/>
    <property type="match status" value="1"/>
</dbReference>
<dbReference type="SUPFAM" id="SSF53474">
    <property type="entry name" value="alpha/beta-Hydrolases"/>
    <property type="match status" value="1"/>
</dbReference>
<comment type="caution">
    <text evidence="2">The sequence shown here is derived from an EMBL/GenBank/DDBJ whole genome shotgun (WGS) entry which is preliminary data.</text>
</comment>
<evidence type="ECO:0000256" key="1">
    <source>
        <dbReference type="SAM" id="SignalP"/>
    </source>
</evidence>